<organism evidence="1 2">
    <name type="scientific">Ixodes persulcatus</name>
    <name type="common">Taiga tick</name>
    <dbReference type="NCBI Taxonomy" id="34615"/>
    <lineage>
        <taxon>Eukaryota</taxon>
        <taxon>Metazoa</taxon>
        <taxon>Ecdysozoa</taxon>
        <taxon>Arthropoda</taxon>
        <taxon>Chelicerata</taxon>
        <taxon>Arachnida</taxon>
        <taxon>Acari</taxon>
        <taxon>Parasitiformes</taxon>
        <taxon>Ixodida</taxon>
        <taxon>Ixodoidea</taxon>
        <taxon>Ixodidae</taxon>
        <taxon>Ixodinae</taxon>
        <taxon>Ixodes</taxon>
    </lineage>
</organism>
<dbReference type="Proteomes" id="UP000805193">
    <property type="component" value="Unassembled WGS sequence"/>
</dbReference>
<gene>
    <name evidence="1" type="ORF">HPB47_021879</name>
</gene>
<evidence type="ECO:0000313" key="2">
    <source>
        <dbReference type="Proteomes" id="UP000805193"/>
    </source>
</evidence>
<reference evidence="1 2" key="1">
    <citation type="journal article" date="2020" name="Cell">
        <title>Large-Scale Comparative Analyses of Tick Genomes Elucidate Their Genetic Diversity and Vector Capacities.</title>
        <authorList>
            <consortium name="Tick Genome and Microbiome Consortium (TIGMIC)"/>
            <person name="Jia N."/>
            <person name="Wang J."/>
            <person name="Shi W."/>
            <person name="Du L."/>
            <person name="Sun Y."/>
            <person name="Zhan W."/>
            <person name="Jiang J.F."/>
            <person name="Wang Q."/>
            <person name="Zhang B."/>
            <person name="Ji P."/>
            <person name="Bell-Sakyi L."/>
            <person name="Cui X.M."/>
            <person name="Yuan T.T."/>
            <person name="Jiang B.G."/>
            <person name="Yang W.F."/>
            <person name="Lam T.T."/>
            <person name="Chang Q.C."/>
            <person name="Ding S.J."/>
            <person name="Wang X.J."/>
            <person name="Zhu J.G."/>
            <person name="Ruan X.D."/>
            <person name="Zhao L."/>
            <person name="Wei J.T."/>
            <person name="Ye R.Z."/>
            <person name="Que T.C."/>
            <person name="Du C.H."/>
            <person name="Zhou Y.H."/>
            <person name="Cheng J.X."/>
            <person name="Dai P.F."/>
            <person name="Guo W.B."/>
            <person name="Han X.H."/>
            <person name="Huang E.J."/>
            <person name="Li L.F."/>
            <person name="Wei W."/>
            <person name="Gao Y.C."/>
            <person name="Liu J.Z."/>
            <person name="Shao H.Z."/>
            <person name="Wang X."/>
            <person name="Wang C.C."/>
            <person name="Yang T.C."/>
            <person name="Huo Q.B."/>
            <person name="Li W."/>
            <person name="Chen H.Y."/>
            <person name="Chen S.E."/>
            <person name="Zhou L.G."/>
            <person name="Ni X.B."/>
            <person name="Tian J.H."/>
            <person name="Sheng Y."/>
            <person name="Liu T."/>
            <person name="Pan Y.S."/>
            <person name="Xia L.Y."/>
            <person name="Li J."/>
            <person name="Zhao F."/>
            <person name="Cao W.C."/>
        </authorList>
    </citation>
    <scope>NUCLEOTIDE SEQUENCE [LARGE SCALE GENOMIC DNA]</scope>
    <source>
        <strain evidence="1">Iper-2018</strain>
    </source>
</reference>
<proteinExistence type="predicted"/>
<accession>A0AC60QC82</accession>
<name>A0AC60QC82_IXOPE</name>
<dbReference type="EMBL" id="JABSTQ010009236">
    <property type="protein sequence ID" value="KAG0431321.1"/>
    <property type="molecule type" value="Genomic_DNA"/>
</dbReference>
<comment type="caution">
    <text evidence="1">The sequence shown here is derived from an EMBL/GenBank/DDBJ whole genome shotgun (WGS) entry which is preliminary data.</text>
</comment>
<sequence>MALGAPVSEKMAQSAYHAAALGCSPLDPQALGMLGLGGHGAGNSAAAAAAAAAYQRHLLSGGLALPLASIAHLGRGQERLLRQQAAGMDLCNPRNSDDSCEKDKSRNPDPNGKSKSPGWPPGDAETGSVLNLSQNGGGTRARDVDVFRTRDDDDGQGESDYAEDRDQGDLSEDSEASTSSTGGGDPKRHRAPSQDGDSQLQQFMDRTGLLAARGSVETLLQNILGLLKVAEENARQQEQQVHMERAELKVEILRERELREGLEKKLQEEQNKRVFYQKRLRREKRCRRQVQDQLEGEVKKRVRYEEALRTTLAESQIPKALDDPPQKRRTSLRFLSALGCSFLPGEGHPPIASLEKVLERAHDVVQDRRVLNGHWLEAKLIERGDGKDVFEATPSAPESTTYRLDTLCISNDREDNWCASAEQEVVCHSKRAAQITGSPTGPQAENTLELDESSPLKVYPHDGSGRGPIDHVMRGPRAARLQ</sequence>
<protein>
    <submittedName>
        <fullName evidence="1">Uncharacterized protein</fullName>
    </submittedName>
</protein>
<evidence type="ECO:0000313" key="1">
    <source>
        <dbReference type="EMBL" id="KAG0431321.1"/>
    </source>
</evidence>
<keyword evidence="2" id="KW-1185">Reference proteome</keyword>